<organism evidence="2 3">
    <name type="scientific">Eubacterium plexicaudatum ASF492</name>
    <dbReference type="NCBI Taxonomy" id="1235802"/>
    <lineage>
        <taxon>Bacteria</taxon>
        <taxon>Bacillati</taxon>
        <taxon>Bacillota</taxon>
        <taxon>Clostridia</taxon>
        <taxon>Eubacteriales</taxon>
        <taxon>Eubacteriaceae</taxon>
        <taxon>Eubacterium</taxon>
    </lineage>
</organism>
<dbReference type="InterPro" id="IPR006549">
    <property type="entry name" value="HAD-SF_hydro_IIIA"/>
</dbReference>
<dbReference type="HOGENOM" id="CLU_056221_4_0_9"/>
<name>N2B4I2_9FIRM</name>
<dbReference type="InterPro" id="IPR023214">
    <property type="entry name" value="HAD_sf"/>
</dbReference>
<protein>
    <submittedName>
        <fullName evidence="2">HAD phosphatase, family IIIA</fullName>
    </submittedName>
</protein>
<reference evidence="2 3" key="1">
    <citation type="journal article" date="2014" name="Genome Announc.">
        <title>Draft genome sequences of the altered schaedler flora, a defined bacterial community from gnotobiotic mice.</title>
        <authorList>
            <person name="Wannemuehler M.J."/>
            <person name="Overstreet A.M."/>
            <person name="Ward D.V."/>
            <person name="Phillips G.J."/>
        </authorList>
    </citation>
    <scope>NUCLEOTIDE SEQUENCE [LARGE SCALE GENOMIC DNA]</scope>
    <source>
        <strain evidence="2 3">ASF492</strain>
    </source>
</reference>
<dbReference type="PANTHER" id="PTHR43316:SF3">
    <property type="entry name" value="HALOACID DEHALOGENASE, TYPE II (AFU_ORTHOLOGUE AFUA_2G07750)-RELATED"/>
    <property type="match status" value="1"/>
</dbReference>
<proteinExistence type="predicted"/>
<keyword evidence="1" id="KW-0378">Hydrolase</keyword>
<dbReference type="NCBIfam" id="TIGR01668">
    <property type="entry name" value="YqeG_hyp_ppase"/>
    <property type="match status" value="1"/>
</dbReference>
<dbReference type="PANTHER" id="PTHR43316">
    <property type="entry name" value="HYDROLASE, HALOACID DELAHOGENASE-RELATED"/>
    <property type="match status" value="1"/>
</dbReference>
<dbReference type="GO" id="GO:0008962">
    <property type="term" value="F:phosphatidylglycerophosphatase activity"/>
    <property type="evidence" value="ECO:0007669"/>
    <property type="project" value="InterPro"/>
</dbReference>
<dbReference type="InterPro" id="IPR036412">
    <property type="entry name" value="HAD-like_sf"/>
</dbReference>
<comment type="caution">
    <text evidence="2">The sequence shown here is derived from an EMBL/GenBank/DDBJ whole genome shotgun (WGS) entry which is preliminary data.</text>
</comment>
<keyword evidence="3" id="KW-1185">Reference proteome</keyword>
<dbReference type="AlphaFoldDB" id="N2B4I2"/>
<dbReference type="Gene3D" id="3.40.50.1000">
    <property type="entry name" value="HAD superfamily/HAD-like"/>
    <property type="match status" value="1"/>
</dbReference>
<sequence>MLHKFYPSEYVDSVYRIDFEHLHKQGYRGVIFDIDNTLVPHGAPADAQAEQLFAHLKKLGFRCCLLSNNKEPRVRMFNRTIRAEYIFKAHKPRTANYKKAMQLLKTTKDNTLFVGDQIFTDIWGANLTGIRTILVKPINPKEEIQIVLKRYPEKLVLHFYKKWQKRKKQDK</sequence>
<evidence type="ECO:0000313" key="2">
    <source>
        <dbReference type="EMBL" id="EMZ36532.1"/>
    </source>
</evidence>
<dbReference type="eggNOG" id="COG2179">
    <property type="taxonomic scope" value="Bacteria"/>
</dbReference>
<dbReference type="STRING" id="1235802.C823_00900"/>
<dbReference type="EMBL" id="AQFT01000023">
    <property type="protein sequence ID" value="EMZ36532.1"/>
    <property type="molecule type" value="Genomic_DNA"/>
</dbReference>
<dbReference type="NCBIfam" id="TIGR01662">
    <property type="entry name" value="HAD-SF-IIIA"/>
    <property type="match status" value="1"/>
</dbReference>
<dbReference type="InterPro" id="IPR051540">
    <property type="entry name" value="S-2-haloacid_dehalogenase"/>
</dbReference>
<dbReference type="PATRIC" id="fig|1235802.3.peg.965"/>
<gene>
    <name evidence="2" type="ORF">C823_00900</name>
</gene>
<accession>N2B4I2</accession>
<dbReference type="Pfam" id="PF13242">
    <property type="entry name" value="Hydrolase_like"/>
    <property type="match status" value="1"/>
</dbReference>
<evidence type="ECO:0000256" key="1">
    <source>
        <dbReference type="ARBA" id="ARBA00022801"/>
    </source>
</evidence>
<dbReference type="SUPFAM" id="SSF56784">
    <property type="entry name" value="HAD-like"/>
    <property type="match status" value="1"/>
</dbReference>
<dbReference type="Proteomes" id="UP000012589">
    <property type="component" value="Unassembled WGS sequence"/>
</dbReference>
<dbReference type="InterPro" id="IPR010021">
    <property type="entry name" value="PGPP1/Gep4"/>
</dbReference>
<dbReference type="OrthoDB" id="9787572at2"/>
<evidence type="ECO:0000313" key="3">
    <source>
        <dbReference type="Proteomes" id="UP000012589"/>
    </source>
</evidence>